<dbReference type="PANTHER" id="PTHR43098:SF3">
    <property type="entry name" value="L-ORNITHINE N(5)-MONOOXYGENASE-RELATED"/>
    <property type="match status" value="1"/>
</dbReference>
<dbReference type="Gene3D" id="3.40.50.1820">
    <property type="entry name" value="alpha/beta hydrolase"/>
    <property type="match status" value="1"/>
</dbReference>
<keyword evidence="8" id="KW-0503">Monooxygenase</keyword>
<evidence type="ECO:0000259" key="10">
    <source>
        <dbReference type="Pfam" id="PF07859"/>
    </source>
</evidence>
<evidence type="ECO:0000256" key="2">
    <source>
        <dbReference type="ARBA" id="ARBA00010139"/>
    </source>
</evidence>
<keyword evidence="12" id="KW-1185">Reference proteome</keyword>
<dbReference type="SUPFAM" id="SSF53474">
    <property type="entry name" value="alpha/beta-Hydrolases"/>
    <property type="match status" value="1"/>
</dbReference>
<dbReference type="InterPro" id="IPR019826">
    <property type="entry name" value="Carboxylesterase_B_AS"/>
</dbReference>
<dbReference type="Pfam" id="PF07859">
    <property type="entry name" value="Abhydrolase_3"/>
    <property type="match status" value="1"/>
</dbReference>
<name>A0ABP8XKF9_9PSEU</name>
<dbReference type="GO" id="GO:0016787">
    <property type="term" value="F:hydrolase activity"/>
    <property type="evidence" value="ECO:0007669"/>
    <property type="project" value="UniProtKB-KW"/>
</dbReference>
<dbReference type="PROSITE" id="PS00122">
    <property type="entry name" value="CARBOXYLESTERASE_B_1"/>
    <property type="match status" value="1"/>
</dbReference>
<sequence>MNQEHDVVVIGAGFAGLYAVHKFRDQLGLRVQGFEAADGPGGTWWWNRYPGARCDFESVHYSYSFSADLQREWEWTERFAAQPEILAYLEWVADRLDVRRSFRFSTKVAGLTWDEAGARWSVALDDGSHCTARFVVTCVGNLSVPKEPELPGAENFAGEIYQTSRWPHDEVDFRGMRVGVVGTGSTGIQLIPEIARQAAHLTVFQRTPNFAAPLRNAVVEPAERRWNAENHAEVRRGTRDSFLGAPYPAPSGPARAASSEERRRIYDEYWAQGGFRFVASTFDDLLFDEESNATAADYIRERIRERVADPATADLLSPHDHPYASKRPPFETDYYETFNLEHVDLVDVRSAPIERIVEKGLRTTERLHELDAIVLATGFDAATGPLLALAPVGRDGQTLDAKWVDGPNTYLGLQTAGFPNLFMITGPLSAAGLYNNPLAIEDHVDFLGELLHHALERDARTIEATSEAEYRWGALCTGLLGHTVIPKAKSSWYMGANIPGKPRATYLFAGGAPLYRAITAEVADRGYVGFALDGQATRIPPMVKLDPSVALALGAMLLQKVKPLDQCTLEESRAMIDSLAVLQEPGPEARVTNLQYPPGRLYRPEGTGPFPVVVHCHGGGWVAGSVDLADAFCRRVAVEAGVMVLSVDYRLAPEHPFPAALDDVLESLRWARSHVAEFGGDPERLAIMGDSAGGNLAAATALRARDSGIRLSGQVLVYPALDPDASTPSRTEFVDGPFISVAAGEQMWHSYLKGAEVTQLAAPPRAESLADLAPALVLTVECDPLRDEGEDYADALAAAAVPVVRRRFDGLVHGVLDMSAIVPRVAEMHGAISAFLGEIFGSVDASRPDHDTVSAKG</sequence>
<evidence type="ECO:0000256" key="9">
    <source>
        <dbReference type="SAM" id="MobiDB-lite"/>
    </source>
</evidence>
<dbReference type="InterPro" id="IPR029058">
    <property type="entry name" value="AB_hydrolase_fold"/>
</dbReference>
<evidence type="ECO:0000256" key="6">
    <source>
        <dbReference type="ARBA" id="ARBA00022857"/>
    </source>
</evidence>
<dbReference type="InterPro" id="IPR050775">
    <property type="entry name" value="FAD-binding_Monooxygenases"/>
</dbReference>
<feature type="region of interest" description="Disordered" evidence="9">
    <location>
        <begin position="235"/>
        <end position="259"/>
    </location>
</feature>
<comment type="caution">
    <text evidence="11">The sequence shown here is derived from an EMBL/GenBank/DDBJ whole genome shotgun (WGS) entry which is preliminary data.</text>
</comment>
<evidence type="ECO:0000256" key="8">
    <source>
        <dbReference type="ARBA" id="ARBA00023033"/>
    </source>
</evidence>
<comment type="similarity">
    <text evidence="2">Belongs to the FAD-binding monooxygenase family.</text>
</comment>
<comment type="cofactor">
    <cofactor evidence="1">
        <name>FAD</name>
        <dbReference type="ChEBI" id="CHEBI:57692"/>
    </cofactor>
</comment>
<dbReference type="PANTHER" id="PTHR43098">
    <property type="entry name" value="L-ORNITHINE N(5)-MONOOXYGENASE-RELATED"/>
    <property type="match status" value="1"/>
</dbReference>
<dbReference type="InterPro" id="IPR020946">
    <property type="entry name" value="Flavin_mOase-like"/>
</dbReference>
<protein>
    <submittedName>
        <fullName evidence="11">Alpha/beta hydrolase fold domain-containing protein</fullName>
    </submittedName>
</protein>
<dbReference type="Gene3D" id="3.50.50.60">
    <property type="entry name" value="FAD/NAD(P)-binding domain"/>
    <property type="match status" value="3"/>
</dbReference>
<evidence type="ECO:0000313" key="12">
    <source>
        <dbReference type="Proteomes" id="UP001500325"/>
    </source>
</evidence>
<reference evidence="12" key="1">
    <citation type="journal article" date="2019" name="Int. J. Syst. Evol. Microbiol.">
        <title>The Global Catalogue of Microorganisms (GCM) 10K type strain sequencing project: providing services to taxonomists for standard genome sequencing and annotation.</title>
        <authorList>
            <consortium name="The Broad Institute Genomics Platform"/>
            <consortium name="The Broad Institute Genome Sequencing Center for Infectious Disease"/>
            <person name="Wu L."/>
            <person name="Ma J."/>
        </authorList>
    </citation>
    <scope>NUCLEOTIDE SEQUENCE [LARGE SCALE GENOMIC DNA]</scope>
    <source>
        <strain evidence="12">JCM 18055</strain>
    </source>
</reference>
<proteinExistence type="inferred from homology"/>
<organism evidence="11 12">
    <name type="scientific">Pseudonocardia yuanmonensis</name>
    <dbReference type="NCBI Taxonomy" id="1095914"/>
    <lineage>
        <taxon>Bacteria</taxon>
        <taxon>Bacillati</taxon>
        <taxon>Actinomycetota</taxon>
        <taxon>Actinomycetes</taxon>
        <taxon>Pseudonocardiales</taxon>
        <taxon>Pseudonocardiaceae</taxon>
        <taxon>Pseudonocardia</taxon>
    </lineage>
</organism>
<keyword evidence="7" id="KW-0560">Oxidoreductase</keyword>
<dbReference type="InterPro" id="IPR013094">
    <property type="entry name" value="AB_hydrolase_3"/>
</dbReference>
<evidence type="ECO:0000313" key="11">
    <source>
        <dbReference type="EMBL" id="GAA4707722.1"/>
    </source>
</evidence>
<gene>
    <name evidence="11" type="ORF">GCM10023215_55950</name>
</gene>
<dbReference type="EMBL" id="BAABIC010000025">
    <property type="protein sequence ID" value="GAA4707722.1"/>
    <property type="molecule type" value="Genomic_DNA"/>
</dbReference>
<dbReference type="InterPro" id="IPR036188">
    <property type="entry name" value="FAD/NAD-bd_sf"/>
</dbReference>
<evidence type="ECO:0000256" key="1">
    <source>
        <dbReference type="ARBA" id="ARBA00001974"/>
    </source>
</evidence>
<evidence type="ECO:0000256" key="5">
    <source>
        <dbReference type="ARBA" id="ARBA00022827"/>
    </source>
</evidence>
<dbReference type="SUPFAM" id="SSF51905">
    <property type="entry name" value="FAD/NAD(P)-binding domain"/>
    <property type="match status" value="2"/>
</dbReference>
<accession>A0ABP8XKF9</accession>
<dbReference type="Proteomes" id="UP001500325">
    <property type="component" value="Unassembled WGS sequence"/>
</dbReference>
<dbReference type="Pfam" id="PF00743">
    <property type="entry name" value="FMO-like"/>
    <property type="match status" value="1"/>
</dbReference>
<evidence type="ECO:0000256" key="3">
    <source>
        <dbReference type="ARBA" id="ARBA00022630"/>
    </source>
</evidence>
<keyword evidence="4 11" id="KW-0378">Hydrolase</keyword>
<keyword evidence="5" id="KW-0274">FAD</keyword>
<dbReference type="RefSeq" id="WP_345383760.1">
    <property type="nucleotide sequence ID" value="NZ_BAABIC010000025.1"/>
</dbReference>
<evidence type="ECO:0000256" key="7">
    <source>
        <dbReference type="ARBA" id="ARBA00023002"/>
    </source>
</evidence>
<keyword evidence="3" id="KW-0285">Flavoprotein</keyword>
<evidence type="ECO:0000256" key="4">
    <source>
        <dbReference type="ARBA" id="ARBA00022801"/>
    </source>
</evidence>
<feature type="domain" description="Alpha/beta hydrolase fold-3" evidence="10">
    <location>
        <begin position="613"/>
        <end position="815"/>
    </location>
</feature>
<keyword evidence="6" id="KW-0521">NADP</keyword>